<dbReference type="InParanoid" id="B4CYU5"/>
<dbReference type="AlphaFoldDB" id="B4CYU5"/>
<evidence type="ECO:0000313" key="3">
    <source>
        <dbReference type="EMBL" id="EDY20636.1"/>
    </source>
</evidence>
<dbReference type="Proteomes" id="UP000005824">
    <property type="component" value="Unassembled WGS sequence"/>
</dbReference>
<dbReference type="Gene3D" id="3.40.50.1820">
    <property type="entry name" value="alpha/beta hydrolase"/>
    <property type="match status" value="1"/>
</dbReference>
<feature type="chain" id="PRO_5002800318" description="AB hydrolase-1 domain-containing protein" evidence="1">
    <location>
        <begin position="24"/>
        <end position="562"/>
    </location>
</feature>
<dbReference type="PANTHER" id="PTHR37946">
    <property type="entry name" value="SLL1969 PROTEIN"/>
    <property type="match status" value="1"/>
</dbReference>
<dbReference type="eggNOG" id="COG1075">
    <property type="taxonomic scope" value="Bacteria"/>
</dbReference>
<proteinExistence type="predicted"/>
<dbReference type="Pfam" id="PF12697">
    <property type="entry name" value="Abhydrolase_6"/>
    <property type="match status" value="1"/>
</dbReference>
<evidence type="ECO:0000313" key="4">
    <source>
        <dbReference type="Proteomes" id="UP000005824"/>
    </source>
</evidence>
<dbReference type="InterPro" id="IPR029058">
    <property type="entry name" value="AB_hydrolase_fold"/>
</dbReference>
<reference evidence="3 4" key="1">
    <citation type="journal article" date="2011" name="J. Bacteriol.">
        <title>Genome sequence of Chthoniobacter flavus Ellin428, an aerobic heterotrophic soil bacterium.</title>
        <authorList>
            <person name="Kant R."/>
            <person name="van Passel M.W."/>
            <person name="Palva A."/>
            <person name="Lucas S."/>
            <person name="Lapidus A."/>
            <person name="Glavina Del Rio T."/>
            <person name="Dalin E."/>
            <person name="Tice H."/>
            <person name="Bruce D."/>
            <person name="Goodwin L."/>
            <person name="Pitluck S."/>
            <person name="Larimer F.W."/>
            <person name="Land M.L."/>
            <person name="Hauser L."/>
            <person name="Sangwan P."/>
            <person name="de Vos W.M."/>
            <person name="Janssen P.H."/>
            <person name="Smidt H."/>
        </authorList>
    </citation>
    <scope>NUCLEOTIDE SEQUENCE [LARGE SCALE GENOMIC DNA]</scope>
    <source>
        <strain evidence="3 4">Ellin428</strain>
    </source>
</reference>
<evidence type="ECO:0000256" key="1">
    <source>
        <dbReference type="SAM" id="SignalP"/>
    </source>
</evidence>
<name>B4CYU5_9BACT</name>
<evidence type="ECO:0000259" key="2">
    <source>
        <dbReference type="Pfam" id="PF12697"/>
    </source>
</evidence>
<protein>
    <recommendedName>
        <fullName evidence="2">AB hydrolase-1 domain-containing protein</fullName>
    </recommendedName>
</protein>
<feature type="domain" description="AB hydrolase-1" evidence="2">
    <location>
        <begin position="282"/>
        <end position="547"/>
    </location>
</feature>
<dbReference type="InterPro" id="IPR000073">
    <property type="entry name" value="AB_hydrolase_1"/>
</dbReference>
<gene>
    <name evidence="3" type="ORF">CfE428DRAFT_1833</name>
</gene>
<dbReference type="STRING" id="497964.CfE428DRAFT_1833"/>
<keyword evidence="1" id="KW-0732">Signal</keyword>
<dbReference type="RefSeq" id="WP_006979159.1">
    <property type="nucleotide sequence ID" value="NZ_ABVL01000004.1"/>
</dbReference>
<dbReference type="ESTHER" id="9bact-b4cyu5">
    <property type="family name" value="6_AlphaBeta_hydrolase"/>
</dbReference>
<comment type="caution">
    <text evidence="3">The sequence shown here is derived from an EMBL/GenBank/DDBJ whole genome shotgun (WGS) entry which is preliminary data.</text>
</comment>
<dbReference type="PROSITE" id="PS51257">
    <property type="entry name" value="PROKAR_LIPOPROTEIN"/>
    <property type="match status" value="1"/>
</dbReference>
<dbReference type="EMBL" id="ABVL01000004">
    <property type="protein sequence ID" value="EDY20636.1"/>
    <property type="molecule type" value="Genomic_DNA"/>
</dbReference>
<organism evidence="3 4">
    <name type="scientific">Chthoniobacter flavus Ellin428</name>
    <dbReference type="NCBI Taxonomy" id="497964"/>
    <lineage>
        <taxon>Bacteria</taxon>
        <taxon>Pseudomonadati</taxon>
        <taxon>Verrucomicrobiota</taxon>
        <taxon>Spartobacteria</taxon>
        <taxon>Chthoniobacterales</taxon>
        <taxon>Chthoniobacteraceae</taxon>
        <taxon>Chthoniobacter</taxon>
    </lineage>
</organism>
<keyword evidence="4" id="KW-1185">Reference proteome</keyword>
<feature type="signal peptide" evidence="1">
    <location>
        <begin position="1"/>
        <end position="23"/>
    </location>
</feature>
<dbReference type="SUPFAM" id="SSF53474">
    <property type="entry name" value="alpha/beta-Hydrolases"/>
    <property type="match status" value="1"/>
</dbReference>
<sequence precursor="true">MKFIHSCLFAGLMLGLASCAQYATVSERRPQFRPIRSTVGTLVKAEQAIAVGVAKERSHPRQALGDLLTAADEAAQQLEHNPRDAAARDAYNFAASRVFETIRRAKLDPWTQPLRVPAPGGDYLLTNRPPKQRVADPSLYDFTPADQFDVKGTYVTERTVKPGVGAPLVAVGKAPRRDAAQQFAPERTYYGITAVLHFEPGRDKTGARHVVVAFEDPLAVETTSLDGGIFPLAADFTVPLAVMLARENPKKLEIARVLWPERYAGTAHIVRLQAYDPNKTVVIVTHGLMDSPATWTPMINKLRGDPFIRAHYQFWFYSYPSGYPYPYSAAIMREQLDAAEKRFPLHKKIVLIGHSMGSLISRLMITDSGDKLWMGTFRKPPSQTHFSPHAQKMLEESLIFKHRPEVGRVIFISGPHQGSEMATGWVGRLASRLIKSPAMLMKIGGEVRNAMLQDSTILRLGSVPNSVDTLAPNNRFVKLINTVPLTPGIPYHSIMGDRGKGGNKDRTPPVSTDGVVPYWSSHLDGAQSELIVPSNHSAHQNPQAIAEVRRILRQNAGAAGNN</sequence>
<dbReference type="PANTHER" id="PTHR37946:SF1">
    <property type="entry name" value="SLL1969 PROTEIN"/>
    <property type="match status" value="1"/>
</dbReference>
<accession>B4CYU5</accession>